<name>B6BK98_SULGG</name>
<organism evidence="5 6">
    <name type="scientific">Sulfurimonas gotlandica (strain DSM 19862 / JCM 16533 / GD1)</name>
    <dbReference type="NCBI Taxonomy" id="929558"/>
    <lineage>
        <taxon>Bacteria</taxon>
        <taxon>Pseudomonadati</taxon>
        <taxon>Campylobacterota</taxon>
        <taxon>Epsilonproteobacteria</taxon>
        <taxon>Campylobacterales</taxon>
        <taxon>Sulfurimonadaceae</taxon>
        <taxon>Sulfurimonas</taxon>
    </lineage>
</organism>
<dbReference type="InterPro" id="IPR046346">
    <property type="entry name" value="Aminoacid_DH-like_N_sf"/>
</dbReference>
<dbReference type="EC" id="1.4.1.2" evidence="5"/>
<dbReference type="STRING" id="929558.SMGD1_0424"/>
<sequence length="1061" mass="121088">MQSSSMNAVFSSLLSKKDLTISDELLKSIMEKGIITQIMDDDKQPSINIFANKQLYLSSVVPVLHDFGFIIIDEVAYKINKDEHEVYINRFNLKMDDTKNLRESKYNIENVISDSLSGSILPRCRLFSLVYNQNLSIRKVLLLRAMIEYIDQAVIALNQEAILHTIAIYPNISKLFVEYFIAKFDPLLDKREKIMKDFELKIEEKIKDVPNIMDDKILKLTYALIKNLLRTNYFLNNPAISFKIDTASYSENLKGLQPKIEAFVYHPDFSGLHLRMSKISRGGLRWSERHEDYRQEIKSLMITQEGKNSIIIPDGAKGGFVIKKEASTITKDVFKTIYSAFINNMLDLVDNMVDGKIVRHENIIAYDGDDSYFVVAADKGTAAMSDVANEIAVSRGYWLGDAFASGGSNGFGHKELGITARGSLMSSERFFIQRGIDIQKESITMVGIGSMNGDVFGNGLLYSKKFKLLAAVSHKEIFIDPDPDIERSFEERSRLFTAKNGSWSAYNKELISQGGGVFLRSQKSIELSAEIKKMIGTTKKALSGEELAKKVLMMKVDMLFNGGVGTYVKSSDESNLDLGDKQNEAVRLDASELKAKVVCEGGNLGFTQKARIEYAKNGGEINIDGIDNAAGVNTSDHEVNLKILLNIIKSKDLLDEKEANQTLQNLTEQVVNLVLWSNYHQALAISRDSSLSKRYLDDFLSSIEVLETNLSSFSRAEYYIPKNENMHEILCAEGSIVRPILSSIISYSKIFIKTVLLDSKLIDETFANQFLFKYFPKSFLAAYEHEIIHHPLRREIIATMMADTIVNLQGATFIADYNRRGKESFLLKIKSYLITNQLFDANDIRFEIYRNDFKMDIKLQYKLLDDIERTLGFSTRWMLKYLSKHKVDVNHILDYKADLFKILGNMNEDNIVKILDDNHQFNLFFSAIDYLKFAVAAIMVKENSFHTFNNVAILFYLVVNEFKILEMITSLNTIEITSGSQKVLRHQILQYIEYIVVHYTEQVLEFQRVNETPQDAFKNYMENEKDDFEDIQNNIKFFMSKEVKSIEEVSITVNQIMTSLI</sequence>
<keyword evidence="6" id="KW-1185">Reference proteome</keyword>
<dbReference type="InterPro" id="IPR028971">
    <property type="entry name" value="NAD-GDH_cat"/>
</dbReference>
<reference evidence="5 6" key="1">
    <citation type="journal article" date="2012" name="Proc. Natl. Acad. Sci. U.S.A.">
        <title>Genome and physiology of a model Epsilonproteobacterium responsible for sulfide detoxification in marine oxygen depletion zones.</title>
        <authorList>
            <person name="Grote J."/>
            <person name="Schott T."/>
            <person name="Bruckner C.G."/>
            <person name="Glockner F.O."/>
            <person name="Jost G."/>
            <person name="Teeling H."/>
            <person name="Labrenz M."/>
            <person name="Jurgens K."/>
        </authorList>
    </citation>
    <scope>NUCLEOTIDE SEQUENCE [LARGE SCALE GENOMIC DNA]</scope>
    <source>
        <strain evidence="5 6">GD1</strain>
    </source>
</reference>
<dbReference type="Proteomes" id="UP000006431">
    <property type="component" value="Unassembled WGS sequence"/>
</dbReference>
<evidence type="ECO:0000259" key="4">
    <source>
        <dbReference type="Pfam" id="PF21077"/>
    </source>
</evidence>
<dbReference type="InterPro" id="IPR036291">
    <property type="entry name" value="NAD(P)-bd_dom_sf"/>
</dbReference>
<dbReference type="AlphaFoldDB" id="B6BK98"/>
<dbReference type="InterPro" id="IPR007780">
    <property type="entry name" value="NAD_Glu_DH_bac"/>
</dbReference>
<dbReference type="InterPro" id="IPR049056">
    <property type="entry name" value="NAD_Glu_DH_HM3"/>
</dbReference>
<evidence type="ECO:0000259" key="3">
    <source>
        <dbReference type="Pfam" id="PF21074"/>
    </source>
</evidence>
<dbReference type="Pfam" id="PF21078">
    <property type="entry name" value="GDH_HM3"/>
    <property type="match status" value="1"/>
</dbReference>
<comment type="caution">
    <text evidence="5">The sequence shown here is derived from an EMBL/GenBank/DDBJ whole genome shotgun (WGS) entry which is preliminary data.</text>
</comment>
<dbReference type="OrthoDB" id="9758052at2"/>
<dbReference type="EMBL" id="AFRZ01000001">
    <property type="protein sequence ID" value="EHP28951.1"/>
    <property type="molecule type" value="Genomic_DNA"/>
</dbReference>
<gene>
    <name evidence="5" type="ORF">SMGD1_0424</name>
</gene>
<feature type="domain" description="NAD-specific glutamate dehydrogenase C-terminal" evidence="3">
    <location>
        <begin position="926"/>
        <end position="1057"/>
    </location>
</feature>
<feature type="domain" description="NAD-specific glutamate dehydrogenase C-terminal" evidence="3">
    <location>
        <begin position="736"/>
        <end position="891"/>
    </location>
</feature>
<protein>
    <submittedName>
        <fullName evidence="5">NAD-specific glutamate dehydrogenase</fullName>
        <ecNumber evidence="5">1.4.1.2</ecNumber>
    </submittedName>
</protein>
<dbReference type="Pfam" id="PF05088">
    <property type="entry name" value="Bac_GDH_CD"/>
    <property type="match status" value="1"/>
</dbReference>
<dbReference type="SUPFAM" id="SSF51735">
    <property type="entry name" value="NAD(P)-binding Rossmann-fold domains"/>
    <property type="match status" value="1"/>
</dbReference>
<evidence type="ECO:0000256" key="1">
    <source>
        <dbReference type="ARBA" id="ARBA00023002"/>
    </source>
</evidence>
<dbReference type="PANTHER" id="PTHR43403:SF1">
    <property type="entry name" value="NAD-SPECIFIC GLUTAMATE DEHYDROGENASE"/>
    <property type="match status" value="1"/>
</dbReference>
<feature type="domain" description="NAD-glutamate dehydrogenase catalytic" evidence="2">
    <location>
        <begin position="201"/>
        <end position="686"/>
    </location>
</feature>
<dbReference type="GO" id="GO:0004069">
    <property type="term" value="F:L-aspartate:2-oxoglutarate aminotransferase activity"/>
    <property type="evidence" value="ECO:0007669"/>
    <property type="project" value="InterPro"/>
</dbReference>
<dbReference type="GO" id="GO:0006538">
    <property type="term" value="P:L-glutamate catabolic process"/>
    <property type="evidence" value="ECO:0007669"/>
    <property type="project" value="InterPro"/>
</dbReference>
<dbReference type="PANTHER" id="PTHR43403">
    <property type="entry name" value="NAD-SPECIFIC GLUTAMATE DEHYDROGENASE"/>
    <property type="match status" value="1"/>
</dbReference>
<feature type="domain" description="NAD-glutamate dehydrogenase ACT3" evidence="4">
    <location>
        <begin position="41"/>
        <end position="102"/>
    </location>
</feature>
<dbReference type="Pfam" id="PF21074">
    <property type="entry name" value="GDH_C"/>
    <property type="match status" value="2"/>
</dbReference>
<dbReference type="GO" id="GO:0004352">
    <property type="term" value="F:glutamate dehydrogenase (NAD+) activity"/>
    <property type="evidence" value="ECO:0007669"/>
    <property type="project" value="UniProtKB-EC"/>
</dbReference>
<evidence type="ECO:0000313" key="6">
    <source>
        <dbReference type="Proteomes" id="UP000006431"/>
    </source>
</evidence>
<evidence type="ECO:0000313" key="5">
    <source>
        <dbReference type="EMBL" id="EHP28951.1"/>
    </source>
</evidence>
<dbReference type="eggNOG" id="COG2902">
    <property type="taxonomic scope" value="Bacteria"/>
</dbReference>
<dbReference type="InterPro" id="IPR049064">
    <property type="entry name" value="NAD_Glu_DH_ACT3"/>
</dbReference>
<dbReference type="RefSeq" id="WP_008337701.1">
    <property type="nucleotide sequence ID" value="NZ_AFRZ01000001.1"/>
</dbReference>
<dbReference type="PATRIC" id="fig|929558.5.peg.422"/>
<accession>B6BK98</accession>
<dbReference type="Pfam" id="PF21077">
    <property type="entry name" value="GDH_ACT3"/>
    <property type="match status" value="1"/>
</dbReference>
<dbReference type="InterPro" id="IPR048381">
    <property type="entry name" value="GDH_C"/>
</dbReference>
<evidence type="ECO:0000259" key="2">
    <source>
        <dbReference type="Pfam" id="PF05088"/>
    </source>
</evidence>
<keyword evidence="1 5" id="KW-0560">Oxidoreductase</keyword>
<dbReference type="Gene3D" id="3.40.50.720">
    <property type="entry name" value="NAD(P)-binding Rossmann-like Domain"/>
    <property type="match status" value="1"/>
</dbReference>
<dbReference type="SUPFAM" id="SSF53223">
    <property type="entry name" value="Aminoacid dehydrogenase-like, N-terminal domain"/>
    <property type="match status" value="1"/>
</dbReference>
<proteinExistence type="predicted"/>
<dbReference type="HOGENOM" id="CLU_003404_2_0_7"/>
<accession>H1FUU4</accession>